<feature type="transmembrane region" description="Helical" evidence="11">
    <location>
        <begin position="12"/>
        <end position="33"/>
    </location>
</feature>
<evidence type="ECO:0000256" key="11">
    <source>
        <dbReference type="SAM" id="Phobius"/>
    </source>
</evidence>
<sequence>MNEVNRARWKLLGGIFLVIILIHIVAISCIVATHRTPEEEPAATQTQQTAAPAAQQQPAAPAVPERQPENKKKSGGFWSWLFGGGDKQQPESEPEEVRPPRVYRYKKPSENPLFGKPFNYALAKTGDFSEKEVPGSRGATSGIMVDLGTRTVLWEKNSSKQVPIASMVKMMTLLVAFEALEDNPSLSLESPVKISPEVLKVARTGIVWLDPRETLPLSDLMKAAAIKSANDAAVQIALFFGNGDQEAFITKMNAKALELGMTGTHFVSPCGLPDRKKGNSLSTARDMVLLGERLLEYPKYLEWSTTKLDYMRTGEKRTMLNATNRLINPHWPGVDGLKTGYTDDAGYCLTFSVLRDGRRIVGCVTGFPSARSGRDPFARKLIDWGYRRAAELEQKK</sequence>
<keyword evidence="3" id="KW-0378">Hydrolase</keyword>
<dbReference type="Gene3D" id="3.40.710.10">
    <property type="entry name" value="DD-peptidase/beta-lactamase superfamily"/>
    <property type="match status" value="1"/>
</dbReference>
<dbReference type="InterPro" id="IPR018044">
    <property type="entry name" value="Peptidase_S11"/>
</dbReference>
<feature type="region of interest" description="Disordered" evidence="10">
    <location>
        <begin position="38"/>
        <end position="104"/>
    </location>
</feature>
<dbReference type="AlphaFoldDB" id="A0A844G199"/>
<dbReference type="PRINTS" id="PR00725">
    <property type="entry name" value="DADACBPTASE1"/>
</dbReference>
<evidence type="ECO:0000256" key="2">
    <source>
        <dbReference type="ARBA" id="ARBA00022729"/>
    </source>
</evidence>
<keyword evidence="4" id="KW-0133">Cell shape</keyword>
<keyword evidence="14" id="KW-1185">Reference proteome</keyword>
<dbReference type="SUPFAM" id="SSF56601">
    <property type="entry name" value="beta-lactamase/transpeptidase-like"/>
    <property type="match status" value="1"/>
</dbReference>
<evidence type="ECO:0000256" key="3">
    <source>
        <dbReference type="ARBA" id="ARBA00022801"/>
    </source>
</evidence>
<dbReference type="EMBL" id="VUNS01000007">
    <property type="protein sequence ID" value="MST97136.1"/>
    <property type="molecule type" value="Genomic_DNA"/>
</dbReference>
<organism evidence="13 14">
    <name type="scientific">Victivallis lenta</name>
    <dbReference type="NCBI Taxonomy" id="2606640"/>
    <lineage>
        <taxon>Bacteria</taxon>
        <taxon>Pseudomonadati</taxon>
        <taxon>Lentisphaerota</taxon>
        <taxon>Lentisphaeria</taxon>
        <taxon>Victivallales</taxon>
        <taxon>Victivallaceae</taxon>
        <taxon>Victivallis</taxon>
    </lineage>
</organism>
<dbReference type="GO" id="GO:0008360">
    <property type="term" value="P:regulation of cell shape"/>
    <property type="evidence" value="ECO:0007669"/>
    <property type="project" value="UniProtKB-KW"/>
</dbReference>
<dbReference type="InterPro" id="IPR001967">
    <property type="entry name" value="Peptidase_S11_N"/>
</dbReference>
<dbReference type="GO" id="GO:0006508">
    <property type="term" value="P:proteolysis"/>
    <property type="evidence" value="ECO:0007669"/>
    <property type="project" value="InterPro"/>
</dbReference>
<dbReference type="PROSITE" id="PS51257">
    <property type="entry name" value="PROKAR_LIPOPROTEIN"/>
    <property type="match status" value="1"/>
</dbReference>
<evidence type="ECO:0000313" key="13">
    <source>
        <dbReference type="EMBL" id="MST97136.1"/>
    </source>
</evidence>
<keyword evidence="13" id="KW-0121">Carboxypeptidase</keyword>
<keyword evidence="11" id="KW-0472">Membrane</keyword>
<evidence type="ECO:0000256" key="6">
    <source>
        <dbReference type="ARBA" id="ARBA00023316"/>
    </source>
</evidence>
<keyword evidence="11" id="KW-1133">Transmembrane helix</keyword>
<proteinExistence type="inferred from homology"/>
<feature type="active site" evidence="7">
    <location>
        <position position="228"/>
    </location>
</feature>
<keyword evidence="2" id="KW-0732">Signal</keyword>
<feature type="compositionally biased region" description="Low complexity" evidence="10">
    <location>
        <begin position="42"/>
        <end position="65"/>
    </location>
</feature>
<evidence type="ECO:0000259" key="12">
    <source>
        <dbReference type="Pfam" id="PF00768"/>
    </source>
</evidence>
<comment type="caution">
    <text evidence="13">The sequence shown here is derived from an EMBL/GenBank/DDBJ whole genome shotgun (WGS) entry which is preliminary data.</text>
</comment>
<dbReference type="Pfam" id="PF00768">
    <property type="entry name" value="Peptidase_S11"/>
    <property type="match status" value="1"/>
</dbReference>
<dbReference type="PANTHER" id="PTHR21581">
    <property type="entry name" value="D-ALANYL-D-ALANINE CARBOXYPEPTIDASE"/>
    <property type="match status" value="1"/>
</dbReference>
<feature type="domain" description="Peptidase S11 D-alanyl-D-alanine carboxypeptidase A N-terminal" evidence="12">
    <location>
        <begin position="138"/>
        <end position="365"/>
    </location>
</feature>
<name>A0A844G199_9BACT</name>
<evidence type="ECO:0000256" key="4">
    <source>
        <dbReference type="ARBA" id="ARBA00022960"/>
    </source>
</evidence>
<dbReference type="GO" id="GO:0071555">
    <property type="term" value="P:cell wall organization"/>
    <property type="evidence" value="ECO:0007669"/>
    <property type="project" value="UniProtKB-KW"/>
</dbReference>
<dbReference type="Proteomes" id="UP000435649">
    <property type="component" value="Unassembled WGS sequence"/>
</dbReference>
<evidence type="ECO:0000313" key="14">
    <source>
        <dbReference type="Proteomes" id="UP000435649"/>
    </source>
</evidence>
<dbReference type="GO" id="GO:0009002">
    <property type="term" value="F:serine-type D-Ala-D-Ala carboxypeptidase activity"/>
    <property type="evidence" value="ECO:0007669"/>
    <property type="project" value="InterPro"/>
</dbReference>
<evidence type="ECO:0000256" key="9">
    <source>
        <dbReference type="RuleBase" id="RU004016"/>
    </source>
</evidence>
<evidence type="ECO:0000256" key="10">
    <source>
        <dbReference type="SAM" id="MobiDB-lite"/>
    </source>
</evidence>
<gene>
    <name evidence="13" type="ORF">FYJ85_08780</name>
</gene>
<accession>A0A844G199</accession>
<evidence type="ECO:0000256" key="1">
    <source>
        <dbReference type="ARBA" id="ARBA00007164"/>
    </source>
</evidence>
<keyword evidence="11" id="KW-0812">Transmembrane</keyword>
<evidence type="ECO:0000256" key="8">
    <source>
        <dbReference type="PIRSR" id="PIRSR618044-2"/>
    </source>
</evidence>
<comment type="similarity">
    <text evidence="1 9">Belongs to the peptidase S11 family.</text>
</comment>
<feature type="binding site" evidence="8">
    <location>
        <position position="338"/>
    </location>
    <ligand>
        <name>substrate</name>
    </ligand>
</feature>
<evidence type="ECO:0000256" key="7">
    <source>
        <dbReference type="PIRSR" id="PIRSR618044-1"/>
    </source>
</evidence>
<dbReference type="PANTHER" id="PTHR21581:SF6">
    <property type="entry name" value="TRAFFICKING PROTEIN PARTICLE COMPLEX SUBUNIT 12"/>
    <property type="match status" value="1"/>
</dbReference>
<dbReference type="InterPro" id="IPR012338">
    <property type="entry name" value="Beta-lactam/transpept-like"/>
</dbReference>
<feature type="active site" description="Proton acceptor" evidence="7">
    <location>
        <position position="169"/>
    </location>
</feature>
<reference evidence="13 14" key="1">
    <citation type="submission" date="2019-08" db="EMBL/GenBank/DDBJ databases">
        <title>In-depth cultivation of the pig gut microbiome towards novel bacterial diversity and tailored functional studies.</title>
        <authorList>
            <person name="Wylensek D."/>
            <person name="Hitch T.C.A."/>
            <person name="Clavel T."/>
        </authorList>
    </citation>
    <scope>NUCLEOTIDE SEQUENCE [LARGE SCALE GENOMIC DNA]</scope>
    <source>
        <strain evidence="13 14">BBE-744-WT-12</strain>
    </source>
</reference>
<dbReference type="RefSeq" id="WP_106054255.1">
    <property type="nucleotide sequence ID" value="NZ_CALXOB010000048.1"/>
</dbReference>
<keyword evidence="5" id="KW-0573">Peptidoglycan synthesis</keyword>
<dbReference type="GO" id="GO:0009252">
    <property type="term" value="P:peptidoglycan biosynthetic process"/>
    <property type="evidence" value="ECO:0007669"/>
    <property type="project" value="UniProtKB-KW"/>
</dbReference>
<protein>
    <submittedName>
        <fullName evidence="13">D-alanyl-D-alanine carboxypeptidase</fullName>
    </submittedName>
</protein>
<keyword evidence="13" id="KW-0645">Protease</keyword>
<feature type="active site" description="Acyl-ester intermediate" evidence="7">
    <location>
        <position position="166"/>
    </location>
</feature>
<evidence type="ECO:0000256" key="5">
    <source>
        <dbReference type="ARBA" id="ARBA00022984"/>
    </source>
</evidence>
<keyword evidence="6" id="KW-0961">Cell wall biogenesis/degradation</keyword>